<name>A0A0A2M3D1_9FLAO</name>
<evidence type="ECO:0000313" key="8">
    <source>
        <dbReference type="EMBL" id="KGO86759.1"/>
    </source>
</evidence>
<dbReference type="SUPFAM" id="SSF51556">
    <property type="entry name" value="Metallo-dependent hydrolases"/>
    <property type="match status" value="1"/>
</dbReference>
<sequence length="467" mass="53790">MAAKPFINDTFLLQNKFAEELYFNYAEKQPIIDYHNHLPPAEIADNRVFDTISQLWIAGDHYKWRAMRTFGINEKYITGNAPDEEKFTAWAKTVPHTLRNPLFHWTQLELKRYFDIDDYLNEGNAADVYASVNQKLKDPQYFTQGLLSRMNVEMLCTTEDPTDTLEHHKKLAGSSFTTKVNTAFRPDKAILIESETYNDYINQLEKASGISITTFNDLKVALLKRLDFFHENGCRISDHGLNQLPFAVYTDWEINAVFDKKRKGTPVSAHETEQFKTALMLFLCEEYATRNWVQQFHLGALRNNNVRMHRLLGPDTGWDSIGDYPQAATLSKFLDALDTKDKLAKTILYNLNPADNELFATMVGNFNDGSLRGKVQYGSGWWFLDQKDGIIRQVNALSNMGLLSTFVGMLTDSRSFLSFPRHEYFRRVLCNLLGQEMESGELPQDAAWVGSMVSDICYRNVKQYFEL</sequence>
<evidence type="ECO:0000256" key="5">
    <source>
        <dbReference type="ARBA" id="ARBA00020555"/>
    </source>
</evidence>
<dbReference type="InterPro" id="IPR003766">
    <property type="entry name" value="Uronate_isomerase"/>
</dbReference>
<evidence type="ECO:0000313" key="9">
    <source>
        <dbReference type="Proteomes" id="UP000030152"/>
    </source>
</evidence>
<comment type="catalytic activity">
    <reaction evidence="1 7">
        <text>D-glucuronate = D-fructuronate</text>
        <dbReference type="Rhea" id="RHEA:13049"/>
        <dbReference type="ChEBI" id="CHEBI:58720"/>
        <dbReference type="ChEBI" id="CHEBI:59863"/>
        <dbReference type="EC" id="5.3.1.12"/>
    </reaction>
</comment>
<dbReference type="HAMAP" id="MF_00675">
    <property type="entry name" value="UxaC"/>
    <property type="match status" value="1"/>
</dbReference>
<organism evidence="8 9">
    <name type="scientific">Flavobacterium rivuli WB 3.3-2 = DSM 21788</name>
    <dbReference type="NCBI Taxonomy" id="1121895"/>
    <lineage>
        <taxon>Bacteria</taxon>
        <taxon>Pseudomonadati</taxon>
        <taxon>Bacteroidota</taxon>
        <taxon>Flavobacteriia</taxon>
        <taxon>Flavobacteriales</taxon>
        <taxon>Flavobacteriaceae</taxon>
        <taxon>Flavobacterium</taxon>
    </lineage>
</organism>
<evidence type="ECO:0000256" key="6">
    <source>
        <dbReference type="ARBA" id="ARBA00023235"/>
    </source>
</evidence>
<dbReference type="InterPro" id="IPR032466">
    <property type="entry name" value="Metal_Hydrolase"/>
</dbReference>
<dbReference type="NCBIfam" id="NF002794">
    <property type="entry name" value="PRK02925.1"/>
    <property type="match status" value="1"/>
</dbReference>
<dbReference type="eggNOG" id="COG1904">
    <property type="taxonomic scope" value="Bacteria"/>
</dbReference>
<dbReference type="Gene3D" id="1.10.2020.10">
    <property type="entry name" value="uronate isomerase, domain 2, chain A"/>
    <property type="match status" value="1"/>
</dbReference>
<protein>
    <recommendedName>
        <fullName evidence="5 7">Uronate isomerase</fullName>
        <ecNumber evidence="4 7">5.3.1.12</ecNumber>
    </recommendedName>
    <alternativeName>
        <fullName evidence="7">Glucuronate isomerase</fullName>
    </alternativeName>
    <alternativeName>
        <fullName evidence="7">Uronic isomerase</fullName>
    </alternativeName>
</protein>
<dbReference type="OrthoDB" id="9766564at2"/>
<comment type="similarity">
    <text evidence="3 7">Belongs to the metallo-dependent hydrolases superfamily. Uronate isomerase family.</text>
</comment>
<dbReference type="GO" id="GO:0042840">
    <property type="term" value="P:D-glucuronate catabolic process"/>
    <property type="evidence" value="ECO:0007669"/>
    <property type="project" value="TreeGrafter"/>
</dbReference>
<comment type="catalytic activity">
    <reaction evidence="7">
        <text>aldehydo-D-galacturonate = keto-D-tagaturonate</text>
        <dbReference type="Rhea" id="RHEA:27702"/>
        <dbReference type="ChEBI" id="CHEBI:12952"/>
        <dbReference type="ChEBI" id="CHEBI:17886"/>
    </reaction>
</comment>
<accession>A0A0A2M3D1</accession>
<dbReference type="GO" id="GO:0019698">
    <property type="term" value="P:D-galacturonate catabolic process"/>
    <property type="evidence" value="ECO:0007669"/>
    <property type="project" value="TreeGrafter"/>
</dbReference>
<dbReference type="Proteomes" id="UP000030152">
    <property type="component" value="Unassembled WGS sequence"/>
</dbReference>
<dbReference type="Gene3D" id="3.20.20.140">
    <property type="entry name" value="Metal-dependent hydrolases"/>
    <property type="match status" value="1"/>
</dbReference>
<comment type="caution">
    <text evidence="8">The sequence shown here is derived from an EMBL/GenBank/DDBJ whole genome shotgun (WGS) entry which is preliminary data.</text>
</comment>
<keyword evidence="6 7" id="KW-0413">Isomerase</keyword>
<dbReference type="PANTHER" id="PTHR30068:SF4">
    <property type="entry name" value="URONATE ISOMERASE"/>
    <property type="match status" value="1"/>
</dbReference>
<gene>
    <name evidence="7" type="primary">uxaC</name>
    <name evidence="8" type="ORF">Q765_09020</name>
</gene>
<dbReference type="UniPathway" id="UPA00246"/>
<proteinExistence type="inferred from homology"/>
<evidence type="ECO:0000256" key="4">
    <source>
        <dbReference type="ARBA" id="ARBA00012546"/>
    </source>
</evidence>
<evidence type="ECO:0000256" key="2">
    <source>
        <dbReference type="ARBA" id="ARBA00004892"/>
    </source>
</evidence>
<dbReference type="STRING" id="1121895.GCA_000378485_00141"/>
<evidence type="ECO:0000256" key="3">
    <source>
        <dbReference type="ARBA" id="ARBA00008397"/>
    </source>
</evidence>
<dbReference type="Pfam" id="PF02614">
    <property type="entry name" value="UxaC"/>
    <property type="match status" value="1"/>
</dbReference>
<dbReference type="EMBL" id="JRLX01000008">
    <property type="protein sequence ID" value="KGO86759.1"/>
    <property type="molecule type" value="Genomic_DNA"/>
</dbReference>
<dbReference type="RefSeq" id="WP_020211266.1">
    <property type="nucleotide sequence ID" value="NZ_JRLX01000008.1"/>
</dbReference>
<keyword evidence="9" id="KW-1185">Reference proteome</keyword>
<dbReference type="PANTHER" id="PTHR30068">
    <property type="entry name" value="URONATE ISOMERASE"/>
    <property type="match status" value="1"/>
</dbReference>
<dbReference type="EC" id="5.3.1.12" evidence="4 7"/>
<dbReference type="GO" id="GO:0008880">
    <property type="term" value="F:glucuronate isomerase activity"/>
    <property type="evidence" value="ECO:0007669"/>
    <property type="project" value="UniProtKB-UniRule"/>
</dbReference>
<dbReference type="AlphaFoldDB" id="A0A0A2M3D1"/>
<comment type="pathway">
    <text evidence="2 7">Carbohydrate metabolism; pentose and glucuronate interconversion.</text>
</comment>
<evidence type="ECO:0000256" key="1">
    <source>
        <dbReference type="ARBA" id="ARBA00001165"/>
    </source>
</evidence>
<reference evidence="8 9" key="1">
    <citation type="submission" date="2013-09" db="EMBL/GenBank/DDBJ databases">
        <authorList>
            <person name="Zeng Z."/>
            <person name="Chen C."/>
        </authorList>
    </citation>
    <scope>NUCLEOTIDE SEQUENCE [LARGE SCALE GENOMIC DNA]</scope>
    <source>
        <strain evidence="8 9">WB 3.3-2</strain>
    </source>
</reference>
<evidence type="ECO:0000256" key="7">
    <source>
        <dbReference type="HAMAP-Rule" id="MF_00675"/>
    </source>
</evidence>